<organism evidence="1 2">
    <name type="scientific">Mucuna pruriens</name>
    <name type="common">Velvet bean</name>
    <name type="synonym">Dolichos pruriens</name>
    <dbReference type="NCBI Taxonomy" id="157652"/>
    <lineage>
        <taxon>Eukaryota</taxon>
        <taxon>Viridiplantae</taxon>
        <taxon>Streptophyta</taxon>
        <taxon>Embryophyta</taxon>
        <taxon>Tracheophyta</taxon>
        <taxon>Spermatophyta</taxon>
        <taxon>Magnoliopsida</taxon>
        <taxon>eudicotyledons</taxon>
        <taxon>Gunneridae</taxon>
        <taxon>Pentapetalae</taxon>
        <taxon>rosids</taxon>
        <taxon>fabids</taxon>
        <taxon>Fabales</taxon>
        <taxon>Fabaceae</taxon>
        <taxon>Papilionoideae</taxon>
        <taxon>50 kb inversion clade</taxon>
        <taxon>NPAAA clade</taxon>
        <taxon>indigoferoid/millettioid clade</taxon>
        <taxon>Phaseoleae</taxon>
        <taxon>Mucuna</taxon>
    </lineage>
</organism>
<dbReference type="InterPro" id="IPR043128">
    <property type="entry name" value="Rev_trsase/Diguanyl_cyclase"/>
</dbReference>
<feature type="non-terminal residue" evidence="1">
    <location>
        <position position="1"/>
    </location>
</feature>
<dbReference type="PANTHER" id="PTHR24559">
    <property type="entry name" value="TRANSPOSON TY3-I GAG-POL POLYPROTEIN"/>
    <property type="match status" value="1"/>
</dbReference>
<evidence type="ECO:0000313" key="2">
    <source>
        <dbReference type="Proteomes" id="UP000257109"/>
    </source>
</evidence>
<dbReference type="InterPro" id="IPR053134">
    <property type="entry name" value="RNA-dir_DNA_polymerase"/>
</dbReference>
<dbReference type="SUPFAM" id="SSF56672">
    <property type="entry name" value="DNA/RNA polymerases"/>
    <property type="match status" value="1"/>
</dbReference>
<name>A0A371F3C8_MUCPR</name>
<comment type="caution">
    <text evidence="1">The sequence shown here is derived from an EMBL/GenBank/DDBJ whole genome shotgun (WGS) entry which is preliminary data.</text>
</comment>
<dbReference type="OrthoDB" id="1749187at2759"/>
<accession>A0A371F3C8</accession>
<keyword evidence="2" id="KW-1185">Reference proteome</keyword>
<dbReference type="AlphaFoldDB" id="A0A371F3C8"/>
<dbReference type="PANTHER" id="PTHR24559:SF450">
    <property type="entry name" value="RNA-DIRECTED DNA POLYMERASE HOMOLOG"/>
    <property type="match status" value="1"/>
</dbReference>
<reference evidence="1" key="1">
    <citation type="submission" date="2018-05" db="EMBL/GenBank/DDBJ databases">
        <title>Draft genome of Mucuna pruriens seed.</title>
        <authorList>
            <person name="Nnadi N.E."/>
            <person name="Vos R."/>
            <person name="Hasami M.H."/>
            <person name="Devisetty U.K."/>
            <person name="Aguiy J.C."/>
        </authorList>
    </citation>
    <scope>NUCLEOTIDE SEQUENCE [LARGE SCALE GENOMIC DNA]</scope>
    <source>
        <strain evidence="1">JCA_2017</strain>
    </source>
</reference>
<gene>
    <name evidence="1" type="ORF">CR513_47661</name>
</gene>
<dbReference type="Gene3D" id="3.30.70.270">
    <property type="match status" value="1"/>
</dbReference>
<dbReference type="InterPro" id="IPR043502">
    <property type="entry name" value="DNA/RNA_pol_sf"/>
</dbReference>
<dbReference type="Gene3D" id="3.10.10.10">
    <property type="entry name" value="HIV Type 1 Reverse Transcriptase, subunit A, domain 1"/>
    <property type="match status" value="2"/>
</dbReference>
<evidence type="ECO:0000313" key="1">
    <source>
        <dbReference type="EMBL" id="RDX72802.1"/>
    </source>
</evidence>
<protein>
    <submittedName>
        <fullName evidence="1">Uncharacterized protein</fullName>
    </submittedName>
</protein>
<proteinExistence type="predicted"/>
<dbReference type="EMBL" id="QJKJ01010761">
    <property type="protein sequence ID" value="RDX72802.1"/>
    <property type="molecule type" value="Genomic_DNA"/>
</dbReference>
<sequence>MGVDVVLGLEWLEELGEIKANFKELTLKFRKEGQEVVLRGDPSLYKATVSVQAMVKIMEQEEQGFLIDCYMAELKDQPEEPCPESVQQLLRVWEFAEVFKEPHGLPPLTRQDHAITLKEGASIPNLRPYKYPHYQKNEIEKLVGEMLHAGIIRPNYRTLNKVIVPDKFPIPVIDELLNELAGATIFSKLDLR</sequence>
<dbReference type="Proteomes" id="UP000257109">
    <property type="component" value="Unassembled WGS sequence"/>
</dbReference>